<reference evidence="2 3" key="1">
    <citation type="submission" date="2020-10" db="EMBL/GenBank/DDBJ databases">
        <title>Phylogeny of dyella-like bacteria.</title>
        <authorList>
            <person name="Fu J."/>
        </authorList>
    </citation>
    <scope>NUCLEOTIDE SEQUENCE [LARGE SCALE GENOMIC DNA]</scope>
    <source>
        <strain evidence="2 3">DHOB07</strain>
    </source>
</reference>
<name>A0ABW8ITE5_9GAMM</name>
<evidence type="ECO:0000313" key="3">
    <source>
        <dbReference type="Proteomes" id="UP001620405"/>
    </source>
</evidence>
<feature type="signal peptide" evidence="1">
    <location>
        <begin position="1"/>
        <end position="19"/>
    </location>
</feature>
<accession>A0ABW8ITE5</accession>
<comment type="caution">
    <text evidence="2">The sequence shown here is derived from an EMBL/GenBank/DDBJ whole genome shotgun (WGS) entry which is preliminary data.</text>
</comment>
<dbReference type="EMBL" id="JADIKG010000011">
    <property type="protein sequence ID" value="MFK2873234.1"/>
    <property type="molecule type" value="Genomic_DNA"/>
</dbReference>
<feature type="chain" id="PRO_5047543106" evidence="1">
    <location>
        <begin position="20"/>
        <end position="126"/>
    </location>
</feature>
<dbReference type="RefSeq" id="WP_284397928.1">
    <property type="nucleotide sequence ID" value="NZ_BSNQ01000003.1"/>
</dbReference>
<keyword evidence="1" id="KW-0732">Signal</keyword>
<keyword evidence="3" id="KW-1185">Reference proteome</keyword>
<protein>
    <submittedName>
        <fullName evidence="2">Uncharacterized protein</fullName>
    </submittedName>
</protein>
<sequence length="126" mass="13785">MKNLIITLLLLLASCPAWADSSTVVELPSQYSAAQVKSLLLSIDLPQLAREADKSVPGMLKDKVGFYFVPLAFHSFFGPPDHMAIRVDVRAPPGWGKESELKAFLANYLVKRFPGSKNTATILIPS</sequence>
<dbReference type="PROSITE" id="PS51257">
    <property type="entry name" value="PROKAR_LIPOPROTEIN"/>
    <property type="match status" value="1"/>
</dbReference>
<gene>
    <name evidence="2" type="ORF">ISP13_06775</name>
</gene>
<dbReference type="Proteomes" id="UP001620405">
    <property type="component" value="Unassembled WGS sequence"/>
</dbReference>
<organism evidence="2 3">
    <name type="scientific">Dyella lipolytica</name>
    <dbReference type="NCBI Taxonomy" id="1867835"/>
    <lineage>
        <taxon>Bacteria</taxon>
        <taxon>Pseudomonadati</taxon>
        <taxon>Pseudomonadota</taxon>
        <taxon>Gammaproteobacteria</taxon>
        <taxon>Lysobacterales</taxon>
        <taxon>Rhodanobacteraceae</taxon>
        <taxon>Dyella</taxon>
    </lineage>
</organism>
<proteinExistence type="predicted"/>
<evidence type="ECO:0000256" key="1">
    <source>
        <dbReference type="SAM" id="SignalP"/>
    </source>
</evidence>
<evidence type="ECO:0000313" key="2">
    <source>
        <dbReference type="EMBL" id="MFK2873234.1"/>
    </source>
</evidence>